<proteinExistence type="inferred from homology"/>
<comment type="similarity">
    <text evidence="2">Belongs to the chromate ion transporter (CHR) (TC 2.A.51) family.</text>
</comment>
<keyword evidence="6 7" id="KW-0472">Membrane</keyword>
<comment type="caution">
    <text evidence="8">The sequence shown here is derived from an EMBL/GenBank/DDBJ whole genome shotgun (WGS) entry which is preliminary data.</text>
</comment>
<keyword evidence="9" id="KW-1185">Reference proteome</keyword>
<gene>
    <name evidence="8" type="ORF">GCM10010911_40850</name>
</gene>
<dbReference type="GO" id="GO:0005886">
    <property type="term" value="C:plasma membrane"/>
    <property type="evidence" value="ECO:0007669"/>
    <property type="project" value="UniProtKB-SubCell"/>
</dbReference>
<feature type="transmembrane region" description="Helical" evidence="7">
    <location>
        <begin position="140"/>
        <end position="158"/>
    </location>
</feature>
<evidence type="ECO:0000256" key="1">
    <source>
        <dbReference type="ARBA" id="ARBA00004651"/>
    </source>
</evidence>
<feature type="transmembrane region" description="Helical" evidence="7">
    <location>
        <begin position="53"/>
        <end position="74"/>
    </location>
</feature>
<accession>A0A917DY44</accession>
<dbReference type="InterPro" id="IPR052518">
    <property type="entry name" value="CHR_Transporter"/>
</dbReference>
<reference evidence="8" key="2">
    <citation type="submission" date="2020-09" db="EMBL/GenBank/DDBJ databases">
        <authorList>
            <person name="Sun Q."/>
            <person name="Zhou Y."/>
        </authorList>
    </citation>
    <scope>NUCLEOTIDE SEQUENCE</scope>
    <source>
        <strain evidence="8">CGMCC 1.15178</strain>
    </source>
</reference>
<feature type="transmembrane region" description="Helical" evidence="7">
    <location>
        <begin position="81"/>
        <end position="103"/>
    </location>
</feature>
<sequence>MTKPRISMLLQLFWTFSRVGPSTFGGGYAMIPIIERETVEKRKWLDEQEMSDMLSVAGSAPGGVGVNASAFIGYRLAGLPGAVAAILGITLPTFLIVLGLALVYRHIDGNPKVEAAMQGIRGAILALILVSAYKMAKTSLFDKTTAVILIAALALLTTTALNPFMIILGGIAGGIACAAAKQLLGLRMRTEKERPAHDAGDPFQLEYYI</sequence>
<evidence type="ECO:0000256" key="5">
    <source>
        <dbReference type="ARBA" id="ARBA00022989"/>
    </source>
</evidence>
<name>A0A917DY44_9BACL</name>
<evidence type="ECO:0000256" key="7">
    <source>
        <dbReference type="SAM" id="Phobius"/>
    </source>
</evidence>
<evidence type="ECO:0000256" key="3">
    <source>
        <dbReference type="ARBA" id="ARBA00022475"/>
    </source>
</evidence>
<evidence type="ECO:0000256" key="2">
    <source>
        <dbReference type="ARBA" id="ARBA00005262"/>
    </source>
</evidence>
<keyword evidence="3" id="KW-1003">Cell membrane</keyword>
<protein>
    <submittedName>
        <fullName evidence="8">Chromate transporter</fullName>
    </submittedName>
</protein>
<evidence type="ECO:0000313" key="9">
    <source>
        <dbReference type="Proteomes" id="UP000612456"/>
    </source>
</evidence>
<evidence type="ECO:0000313" key="8">
    <source>
        <dbReference type="EMBL" id="GGD78610.1"/>
    </source>
</evidence>
<dbReference type="RefSeq" id="WP_188994361.1">
    <property type="nucleotide sequence ID" value="NZ_BMHP01000003.1"/>
</dbReference>
<dbReference type="AlphaFoldDB" id="A0A917DY44"/>
<feature type="transmembrane region" description="Helical" evidence="7">
    <location>
        <begin position="115"/>
        <end position="133"/>
    </location>
</feature>
<dbReference type="Pfam" id="PF02417">
    <property type="entry name" value="Chromate_transp"/>
    <property type="match status" value="1"/>
</dbReference>
<keyword evidence="4 7" id="KW-0812">Transmembrane</keyword>
<dbReference type="PANTHER" id="PTHR43663">
    <property type="entry name" value="CHROMATE TRANSPORT PROTEIN-RELATED"/>
    <property type="match status" value="1"/>
</dbReference>
<evidence type="ECO:0000256" key="6">
    <source>
        <dbReference type="ARBA" id="ARBA00023136"/>
    </source>
</evidence>
<dbReference type="InterPro" id="IPR003370">
    <property type="entry name" value="Chromate_transpt"/>
</dbReference>
<evidence type="ECO:0000256" key="4">
    <source>
        <dbReference type="ARBA" id="ARBA00022692"/>
    </source>
</evidence>
<dbReference type="EMBL" id="BMHP01000003">
    <property type="protein sequence ID" value="GGD78610.1"/>
    <property type="molecule type" value="Genomic_DNA"/>
</dbReference>
<dbReference type="Proteomes" id="UP000612456">
    <property type="component" value="Unassembled WGS sequence"/>
</dbReference>
<dbReference type="GO" id="GO:0015109">
    <property type="term" value="F:chromate transmembrane transporter activity"/>
    <property type="evidence" value="ECO:0007669"/>
    <property type="project" value="InterPro"/>
</dbReference>
<keyword evidence="5 7" id="KW-1133">Transmembrane helix</keyword>
<dbReference type="PANTHER" id="PTHR43663:SF1">
    <property type="entry name" value="CHROMATE TRANSPORTER"/>
    <property type="match status" value="1"/>
</dbReference>
<reference evidence="8" key="1">
    <citation type="journal article" date="2014" name="Int. J. Syst. Evol. Microbiol.">
        <title>Complete genome sequence of Corynebacterium casei LMG S-19264T (=DSM 44701T), isolated from a smear-ripened cheese.</title>
        <authorList>
            <consortium name="US DOE Joint Genome Institute (JGI-PGF)"/>
            <person name="Walter F."/>
            <person name="Albersmeier A."/>
            <person name="Kalinowski J."/>
            <person name="Ruckert C."/>
        </authorList>
    </citation>
    <scope>NUCLEOTIDE SEQUENCE</scope>
    <source>
        <strain evidence="8">CGMCC 1.15178</strain>
    </source>
</reference>
<comment type="subcellular location">
    <subcellularLocation>
        <location evidence="1">Cell membrane</location>
        <topology evidence="1">Multi-pass membrane protein</topology>
    </subcellularLocation>
</comment>
<organism evidence="8 9">
    <name type="scientific">Paenibacillus nasutitermitis</name>
    <dbReference type="NCBI Taxonomy" id="1652958"/>
    <lineage>
        <taxon>Bacteria</taxon>
        <taxon>Bacillati</taxon>
        <taxon>Bacillota</taxon>
        <taxon>Bacilli</taxon>
        <taxon>Bacillales</taxon>
        <taxon>Paenibacillaceae</taxon>
        <taxon>Paenibacillus</taxon>
    </lineage>
</organism>